<dbReference type="Proteomes" id="UP000317522">
    <property type="component" value="Segment"/>
</dbReference>
<evidence type="ECO:0000259" key="2">
    <source>
        <dbReference type="Pfam" id="PF19247"/>
    </source>
</evidence>
<sequence length="301" mass="34343">MIESYDENVLSTPYIMALREYVFGVRKNVGLFIPKKCVSWCKWRRNCAILCESASCDHYKNLKSYQMATKSGDEIDGYIIMKPKFLILSASGPLKVVDGVNKGSVSDLEFKLYKHDKTAFSIVNKYKFLFLDEANKPLHEIAVQFTCKGTCAMTLLQQLKLWNASVDSFCYRNNYRAERDNKYLWTFAPLLEQRMMGKSNASAAACCFVGYEFEKDDTTKTYEKHYTGIIPETMNVAKMQRDEGRKWRKAMIAGDSLSDNVLDVFNYSDDEDDNVSPGSRKRVNAEDDGGVEAKSAKVLDF</sequence>
<feature type="region of interest" description="Disordered" evidence="1">
    <location>
        <begin position="268"/>
        <end position="289"/>
    </location>
</feature>
<dbReference type="Pfam" id="PF19247">
    <property type="entry name" value="DUF5895"/>
    <property type="match status" value="1"/>
</dbReference>
<dbReference type="EMBL" id="LC332918">
    <property type="protein sequence ID" value="BBB16537.1"/>
    <property type="molecule type" value="Genomic_DNA"/>
</dbReference>
<dbReference type="InterPro" id="IPR045414">
    <property type="entry name" value="DUF5895"/>
</dbReference>
<feature type="domain" description="DUF5895" evidence="2">
    <location>
        <begin position="4"/>
        <end position="158"/>
    </location>
</feature>
<organism evidence="3">
    <name type="scientific">Heliothis virescens ascovirus 3j</name>
    <dbReference type="NCBI Taxonomy" id="1561067"/>
    <lineage>
        <taxon>Viruses</taxon>
        <taxon>Varidnaviria</taxon>
        <taxon>Bamfordvirae</taxon>
        <taxon>Nucleocytoviricota</taxon>
        <taxon>Megaviricetes</taxon>
        <taxon>Pimascovirales</taxon>
        <taxon>Pimascovirales incertae sedis</taxon>
        <taxon>Ascoviridae</taxon>
        <taxon>Ascovirus</taxon>
    </lineage>
</organism>
<protein>
    <recommendedName>
        <fullName evidence="2">DUF5895 domain-containing protein</fullName>
    </recommendedName>
</protein>
<evidence type="ECO:0000313" key="3">
    <source>
        <dbReference type="EMBL" id="BBB16537.1"/>
    </source>
</evidence>
<proteinExistence type="predicted"/>
<reference evidence="3" key="1">
    <citation type="submission" date="2017-10" db="EMBL/GenBank/DDBJ databases">
        <title>Ascovirus isolated from Spodoptera litura (Noctuidae: Lepidoptera) transmitted by generalist endoparasitoid Meteorus pulchricornis (Braconidae: Hymenoptera).</title>
        <authorList>
            <person name="Arai E."/>
            <person name="Ishii K."/>
            <person name="Ishii H."/>
            <person name="Kunimi Y."/>
            <person name="Inoue M.N."/>
            <person name="Makiyama N."/>
            <person name="Sagawa S."/>
            <person name="Nakai M."/>
        </authorList>
    </citation>
    <scope>NUCLEOTIDE SEQUENCE [LARGE SCALE GENOMIC DNA]</scope>
    <source>
        <strain evidence="3">ENT01</strain>
    </source>
</reference>
<accession>A0A2Z5UZE2</accession>
<evidence type="ECO:0000256" key="1">
    <source>
        <dbReference type="SAM" id="MobiDB-lite"/>
    </source>
</evidence>
<name>A0A2Z5UZE2_9VIRU</name>